<dbReference type="FunFam" id="2.60.120.200:FF:000135">
    <property type="entry name" value="Related to KRE6-glucan synthase subunit"/>
    <property type="match status" value="1"/>
</dbReference>
<evidence type="ECO:0000256" key="1">
    <source>
        <dbReference type="ARBA" id="ARBA00004606"/>
    </source>
</evidence>
<evidence type="ECO:0000256" key="3">
    <source>
        <dbReference type="ARBA" id="ARBA00022692"/>
    </source>
</evidence>
<comment type="subcellular location">
    <subcellularLocation>
        <location evidence="1">Membrane</location>
        <topology evidence="1">Single-pass type II membrane protein</topology>
    </subcellularLocation>
</comment>
<dbReference type="Pfam" id="PF03935">
    <property type="entry name" value="SKN1_KRE6_Sbg1"/>
    <property type="match status" value="1"/>
</dbReference>
<dbReference type="OrthoDB" id="412647at2759"/>
<dbReference type="InterPro" id="IPR000757">
    <property type="entry name" value="Beta-glucanase-like"/>
</dbReference>
<evidence type="ECO:0000256" key="8">
    <source>
        <dbReference type="ARBA" id="ARBA00023316"/>
    </source>
</evidence>
<keyword evidence="13" id="KW-1185">Reference proteome</keyword>
<keyword evidence="6 10" id="KW-0472">Membrane</keyword>
<evidence type="ECO:0000259" key="11">
    <source>
        <dbReference type="PROSITE" id="PS51762"/>
    </source>
</evidence>
<dbReference type="PANTHER" id="PTHR31361">
    <property type="entry name" value="BETA-GLUCAN SYNTHESIS-ASSOCIATED PROTEIN KRE6-RELATED"/>
    <property type="match status" value="1"/>
</dbReference>
<keyword evidence="12" id="KW-0378">Hydrolase</keyword>
<dbReference type="GO" id="GO:0005886">
    <property type="term" value="C:plasma membrane"/>
    <property type="evidence" value="ECO:0007669"/>
    <property type="project" value="TreeGrafter"/>
</dbReference>
<keyword evidence="7" id="KW-0325">Glycoprotein</keyword>
<proteinExistence type="inferred from homology"/>
<protein>
    <submittedName>
        <fullName evidence="12">Glycoside hydrolase family 16 protein</fullName>
    </submittedName>
</protein>
<evidence type="ECO:0000256" key="7">
    <source>
        <dbReference type="ARBA" id="ARBA00023180"/>
    </source>
</evidence>
<evidence type="ECO:0000313" key="12">
    <source>
        <dbReference type="EMBL" id="KZT53798.1"/>
    </source>
</evidence>
<evidence type="ECO:0000256" key="2">
    <source>
        <dbReference type="ARBA" id="ARBA00010962"/>
    </source>
</evidence>
<feature type="domain" description="GH16" evidence="11">
    <location>
        <begin position="173"/>
        <end position="538"/>
    </location>
</feature>
<accession>A0A165DZG0</accession>
<dbReference type="InParanoid" id="A0A165DZG0"/>
<evidence type="ECO:0000256" key="10">
    <source>
        <dbReference type="SAM" id="Phobius"/>
    </source>
</evidence>
<dbReference type="Proteomes" id="UP000076842">
    <property type="component" value="Unassembled WGS sequence"/>
</dbReference>
<reference evidence="12 13" key="1">
    <citation type="journal article" date="2016" name="Mol. Biol. Evol.">
        <title>Comparative Genomics of Early-Diverging Mushroom-Forming Fungi Provides Insights into the Origins of Lignocellulose Decay Capabilities.</title>
        <authorList>
            <person name="Nagy L.G."/>
            <person name="Riley R."/>
            <person name="Tritt A."/>
            <person name="Adam C."/>
            <person name="Daum C."/>
            <person name="Floudas D."/>
            <person name="Sun H."/>
            <person name="Yadav J.S."/>
            <person name="Pangilinan J."/>
            <person name="Larsson K.H."/>
            <person name="Matsuura K."/>
            <person name="Barry K."/>
            <person name="Labutti K."/>
            <person name="Kuo R."/>
            <person name="Ohm R.A."/>
            <person name="Bhattacharya S.S."/>
            <person name="Shirouzu T."/>
            <person name="Yoshinaga Y."/>
            <person name="Martin F.M."/>
            <person name="Grigoriev I.V."/>
            <person name="Hibbett D.S."/>
        </authorList>
    </citation>
    <scope>NUCLEOTIDE SEQUENCE [LARGE SCALE GENOMIC DNA]</scope>
    <source>
        <strain evidence="12 13">HHB12733</strain>
    </source>
</reference>
<dbReference type="AlphaFoldDB" id="A0A165DZG0"/>
<dbReference type="FunCoup" id="A0A165DZG0">
    <property type="interactions" value="80"/>
</dbReference>
<feature type="region of interest" description="Disordered" evidence="9">
    <location>
        <begin position="36"/>
        <end position="59"/>
    </location>
</feature>
<comment type="similarity">
    <text evidence="2">Belongs to the SKN1/KRE6 family.</text>
</comment>
<keyword evidence="3 10" id="KW-0812">Transmembrane</keyword>
<organism evidence="12 13">
    <name type="scientific">Calocera cornea HHB12733</name>
    <dbReference type="NCBI Taxonomy" id="1353952"/>
    <lineage>
        <taxon>Eukaryota</taxon>
        <taxon>Fungi</taxon>
        <taxon>Dikarya</taxon>
        <taxon>Basidiomycota</taxon>
        <taxon>Agaricomycotina</taxon>
        <taxon>Dacrymycetes</taxon>
        <taxon>Dacrymycetales</taxon>
        <taxon>Dacrymycetaceae</taxon>
        <taxon>Calocera</taxon>
    </lineage>
</organism>
<evidence type="ECO:0000313" key="13">
    <source>
        <dbReference type="Proteomes" id="UP000076842"/>
    </source>
</evidence>
<dbReference type="EMBL" id="KV424028">
    <property type="protein sequence ID" value="KZT53798.1"/>
    <property type="molecule type" value="Genomic_DNA"/>
</dbReference>
<name>A0A165DZG0_9BASI</name>
<evidence type="ECO:0000256" key="5">
    <source>
        <dbReference type="ARBA" id="ARBA00022989"/>
    </source>
</evidence>
<evidence type="ECO:0000256" key="9">
    <source>
        <dbReference type="SAM" id="MobiDB-lite"/>
    </source>
</evidence>
<evidence type="ECO:0000256" key="4">
    <source>
        <dbReference type="ARBA" id="ARBA00022968"/>
    </source>
</evidence>
<dbReference type="SUPFAM" id="SSF49899">
    <property type="entry name" value="Concanavalin A-like lectins/glucanases"/>
    <property type="match status" value="1"/>
</dbReference>
<gene>
    <name evidence="12" type="ORF">CALCODRAFT_500651</name>
</gene>
<dbReference type="InterPro" id="IPR005629">
    <property type="entry name" value="Skn1/Kre6/Sbg1"/>
</dbReference>
<dbReference type="GO" id="GO:0005789">
    <property type="term" value="C:endoplasmic reticulum membrane"/>
    <property type="evidence" value="ECO:0007669"/>
    <property type="project" value="TreeGrafter"/>
</dbReference>
<sequence>MGTRDSYRDSMYTLPSSPYVPYGPGAAGARHSFAPSESGYSVLSSDKPLPVPGDQRGMQTTVAPTPMYLWDAKDPDLDDALHNPDPVLDARLDRSWTIASLRGWLNMSMLLLLIAALLMLFIGYPALYFFGSRPTLHSGFNLGGINSTGQVPDIPGTWQMIDPSTPADAMTRVGFDGQNYALVFSDEFEVDGRTFYPGDDPYWEAVNLHYWATVDYEWYDPSAITTQDGKLVITMTEELIHNLNWKSGMLQSWNKFCFTTGYIEVSVSLPGAGDVPGFWPGAWMMGNLGRAGYGATTEGVWPYTYDSCDLGTYPNQTNKDGTPLTDKTDGDQYNNFQLSYMPGQKLSACTCADSDHPGPSVSTGRGAPEIDILEGQVNVYENQGTVSQSYQVAPFNDWYQFDNTTTTLYQQDPNTIYNGYKGGVYQQSVSAVSYVSNAHYNGTGYGTFGVEYWSNPSDRGEGYVTWVADGQRTWNMPAAAIAADPISLVSDRLVSEEPMSMVLNFGMSPGFQAQDFTRLQFPARMYIDYVRVYQRTSVSGNPAYQSCDPPSYPTLDYINAHLNAYQNPNLTTWDAAGYTFPRNSKYDGC</sequence>
<feature type="transmembrane region" description="Helical" evidence="10">
    <location>
        <begin position="110"/>
        <end position="131"/>
    </location>
</feature>
<dbReference type="PROSITE" id="PS51762">
    <property type="entry name" value="GH16_2"/>
    <property type="match status" value="1"/>
</dbReference>
<dbReference type="Gene3D" id="2.60.120.200">
    <property type="match status" value="2"/>
</dbReference>
<evidence type="ECO:0000256" key="6">
    <source>
        <dbReference type="ARBA" id="ARBA00023136"/>
    </source>
</evidence>
<dbReference type="STRING" id="1353952.A0A165DZG0"/>
<keyword evidence="8" id="KW-0961">Cell wall biogenesis/degradation</keyword>
<dbReference type="InterPro" id="IPR013320">
    <property type="entry name" value="ConA-like_dom_sf"/>
</dbReference>
<keyword evidence="5 10" id="KW-1133">Transmembrane helix</keyword>
<dbReference type="GO" id="GO:0006078">
    <property type="term" value="P:(1-&gt;6)-beta-D-glucan biosynthetic process"/>
    <property type="evidence" value="ECO:0007669"/>
    <property type="project" value="TreeGrafter"/>
</dbReference>
<dbReference type="PANTHER" id="PTHR31361:SF15">
    <property type="entry name" value="GH16 DOMAIN-CONTAINING PROTEIN"/>
    <property type="match status" value="1"/>
</dbReference>
<keyword evidence="4" id="KW-0735">Signal-anchor</keyword>
<dbReference type="GO" id="GO:0031505">
    <property type="term" value="P:fungal-type cell wall organization"/>
    <property type="evidence" value="ECO:0007669"/>
    <property type="project" value="TreeGrafter"/>
</dbReference>
<dbReference type="GO" id="GO:0015926">
    <property type="term" value="F:glucosidase activity"/>
    <property type="evidence" value="ECO:0007669"/>
    <property type="project" value="TreeGrafter"/>
</dbReference>